<dbReference type="Proteomes" id="UP000235116">
    <property type="component" value="Chromosome"/>
</dbReference>
<protein>
    <recommendedName>
        <fullName evidence="9">TIGR00374 family protein</fullName>
    </recommendedName>
</protein>
<reference evidence="8" key="1">
    <citation type="submission" date="2017-08" db="EMBL/GenBank/DDBJ databases">
        <title>Direct submision.</title>
        <authorList>
            <person name="Kim S.-J."/>
            <person name="Rhee S.-K."/>
        </authorList>
    </citation>
    <scope>NUCLEOTIDE SEQUENCE [LARGE SCALE GENOMIC DNA]</scope>
    <source>
        <strain evidence="8">GI5</strain>
    </source>
</reference>
<dbReference type="PANTHER" id="PTHR39087:SF2">
    <property type="entry name" value="UPF0104 MEMBRANE PROTEIN MJ1595"/>
    <property type="match status" value="1"/>
</dbReference>
<evidence type="ECO:0000313" key="7">
    <source>
        <dbReference type="EMBL" id="AUM11194.1"/>
    </source>
</evidence>
<dbReference type="NCBIfam" id="TIGR00374">
    <property type="entry name" value="flippase-like domain"/>
    <property type="match status" value="1"/>
</dbReference>
<feature type="transmembrane region" description="Helical" evidence="6">
    <location>
        <begin position="38"/>
        <end position="59"/>
    </location>
</feature>
<dbReference type="RefSeq" id="WP_101892534.1">
    <property type="nucleotide sequence ID" value="NZ_CP022684.1"/>
</dbReference>
<gene>
    <name evidence="7" type="ORF">Kalk_01560</name>
</gene>
<evidence type="ECO:0000256" key="3">
    <source>
        <dbReference type="ARBA" id="ARBA00022692"/>
    </source>
</evidence>
<dbReference type="KEGG" id="kak:Kalk_01560"/>
<evidence type="ECO:0000256" key="1">
    <source>
        <dbReference type="ARBA" id="ARBA00004651"/>
    </source>
</evidence>
<feature type="transmembrane region" description="Helical" evidence="6">
    <location>
        <begin position="7"/>
        <end position="26"/>
    </location>
</feature>
<accession>A0A2K9LKA4</accession>
<comment type="subcellular location">
    <subcellularLocation>
        <location evidence="1">Cell membrane</location>
        <topology evidence="1">Multi-pass membrane protein</topology>
    </subcellularLocation>
</comment>
<evidence type="ECO:0000256" key="4">
    <source>
        <dbReference type="ARBA" id="ARBA00022989"/>
    </source>
</evidence>
<keyword evidence="4 6" id="KW-1133">Transmembrane helix</keyword>
<sequence length="322" mass="34740">MGRFQKPIILSVILGIGLYFGAMFLGDFQQTGAAIAKLGLVGWIVILSLSLVNYLLRYWRWEWYLTKLSGTRMPRRRHLAYYVSGFALSTTPGKAGETVRSLYLKQHGISYSNTFSTFFVERFQDLLTIVLMSSAAAVLFEGYSYLIIISAGVVFASLPVLHSRLVLSKLDRMSSALPTKFGAALGHLIELLNTSAVLLKNKELMGGILLGITAWMAEGIGFWYLLERLGQDVDLLAAVSIYGVAVLIGAISFLPGGLGSTEAVMGLLLISVGVPEPVAIAATLICRIATLWFAVFIGLIVAGIMAARGIVPVAASEVVEQG</sequence>
<dbReference type="AlphaFoldDB" id="A0A2K9LKA4"/>
<keyword evidence="3 6" id="KW-0812">Transmembrane</keyword>
<organism evidence="7 8">
    <name type="scientific">Ketobacter alkanivorans</name>
    <dbReference type="NCBI Taxonomy" id="1917421"/>
    <lineage>
        <taxon>Bacteria</taxon>
        <taxon>Pseudomonadati</taxon>
        <taxon>Pseudomonadota</taxon>
        <taxon>Gammaproteobacteria</taxon>
        <taxon>Pseudomonadales</taxon>
        <taxon>Ketobacteraceae</taxon>
        <taxon>Ketobacter</taxon>
    </lineage>
</organism>
<keyword evidence="8" id="KW-1185">Reference proteome</keyword>
<evidence type="ECO:0000256" key="2">
    <source>
        <dbReference type="ARBA" id="ARBA00022475"/>
    </source>
</evidence>
<feature type="transmembrane region" description="Helical" evidence="6">
    <location>
        <begin position="142"/>
        <end position="161"/>
    </location>
</feature>
<evidence type="ECO:0000313" key="8">
    <source>
        <dbReference type="Proteomes" id="UP000235116"/>
    </source>
</evidence>
<evidence type="ECO:0000256" key="5">
    <source>
        <dbReference type="ARBA" id="ARBA00023136"/>
    </source>
</evidence>
<dbReference type="EMBL" id="CP022684">
    <property type="protein sequence ID" value="AUM11194.1"/>
    <property type="molecule type" value="Genomic_DNA"/>
</dbReference>
<dbReference type="OrthoDB" id="9799911at2"/>
<dbReference type="GO" id="GO:0005886">
    <property type="term" value="C:plasma membrane"/>
    <property type="evidence" value="ECO:0007669"/>
    <property type="project" value="UniProtKB-SubCell"/>
</dbReference>
<keyword evidence="5 6" id="KW-0472">Membrane</keyword>
<name>A0A2K9LKA4_9GAMM</name>
<feature type="transmembrane region" description="Helical" evidence="6">
    <location>
        <begin position="205"/>
        <end position="226"/>
    </location>
</feature>
<evidence type="ECO:0008006" key="9">
    <source>
        <dbReference type="Google" id="ProtNLM"/>
    </source>
</evidence>
<keyword evidence="2" id="KW-1003">Cell membrane</keyword>
<dbReference type="InterPro" id="IPR022791">
    <property type="entry name" value="L-PG_synthase/AglD"/>
</dbReference>
<evidence type="ECO:0000256" key="6">
    <source>
        <dbReference type="SAM" id="Phobius"/>
    </source>
</evidence>
<dbReference type="Pfam" id="PF03706">
    <property type="entry name" value="LPG_synthase_TM"/>
    <property type="match status" value="1"/>
</dbReference>
<dbReference type="PANTHER" id="PTHR39087">
    <property type="entry name" value="UPF0104 MEMBRANE PROTEIN MJ1595"/>
    <property type="match status" value="1"/>
</dbReference>
<feature type="transmembrane region" description="Helical" evidence="6">
    <location>
        <begin position="233"/>
        <end position="258"/>
    </location>
</feature>
<proteinExistence type="predicted"/>